<accession>A0A1P8MUM7</accession>
<evidence type="ECO:0000313" key="2">
    <source>
        <dbReference type="Proteomes" id="UP000186336"/>
    </source>
</evidence>
<keyword evidence="2" id="KW-1185">Reference proteome</keyword>
<proteinExistence type="predicted"/>
<protein>
    <submittedName>
        <fullName evidence="1">Uncharacterized protein</fullName>
    </submittedName>
</protein>
<organism evidence="1 2">
    <name type="scientific">Tateyamaria omphalii</name>
    <dbReference type="NCBI Taxonomy" id="299262"/>
    <lineage>
        <taxon>Bacteria</taxon>
        <taxon>Pseudomonadati</taxon>
        <taxon>Pseudomonadota</taxon>
        <taxon>Alphaproteobacteria</taxon>
        <taxon>Rhodobacterales</taxon>
        <taxon>Roseobacteraceae</taxon>
        <taxon>Tateyamaria</taxon>
    </lineage>
</organism>
<dbReference type="OrthoDB" id="8585936at2"/>
<dbReference type="Proteomes" id="UP000186336">
    <property type="component" value="Chromosome"/>
</dbReference>
<dbReference type="RefSeq" id="WP_076627656.1">
    <property type="nucleotide sequence ID" value="NZ_CP019312.1"/>
</dbReference>
<gene>
    <name evidence="1" type="ORF">BWR18_08950</name>
</gene>
<reference evidence="1 2" key="1">
    <citation type="submission" date="2017-01" db="EMBL/GenBank/DDBJ databases">
        <title>Complete genome of Tateyamaria omphalii DOK1-4 isolated from seawater in Dokdo.</title>
        <authorList>
            <person name="Kim J.H."/>
            <person name="Chi W.-J."/>
        </authorList>
    </citation>
    <scope>NUCLEOTIDE SEQUENCE [LARGE SCALE GENOMIC DNA]</scope>
    <source>
        <strain evidence="1 2">DOK1-4</strain>
    </source>
</reference>
<dbReference type="Gene3D" id="3.40.190.10">
    <property type="entry name" value="Periplasmic binding protein-like II"/>
    <property type="match status" value="2"/>
</dbReference>
<evidence type="ECO:0000313" key="1">
    <source>
        <dbReference type="EMBL" id="APX11796.1"/>
    </source>
</evidence>
<name>A0A1P8MUM7_9RHOB</name>
<sequence length="285" mass="31862">MTATITTVVSAQAARRTWRDIIGRHWHHDIASFLRGLVLTALLVLSGPSRVWADDVSVWIYHNYPPFIIDIAEERGLSYDLARLLTDASDGAFQFNVMVLPRQRLNQRLGAGQPGLVMWVNPAWFGDTERTAFRWTDSILSDRNVVISPMEAPFEYHGPRSLTGMTLVGVRGHRYQDVDGLVGDGLVERVDLRSERNLVQFIASNRGRVAIVADSAVQYFVQDLALGDAVHVAEQPHSQYQRYILVQPQLSAAHDFLEEAVPVIMASPAWADVVERYGLTVFAAP</sequence>
<dbReference type="KEGG" id="tom:BWR18_08950"/>
<dbReference type="EMBL" id="CP019312">
    <property type="protein sequence ID" value="APX11796.1"/>
    <property type="molecule type" value="Genomic_DNA"/>
</dbReference>
<dbReference type="AlphaFoldDB" id="A0A1P8MUM7"/>
<dbReference type="STRING" id="299262.BWR18_08950"/>
<dbReference type="SUPFAM" id="SSF53850">
    <property type="entry name" value="Periplasmic binding protein-like II"/>
    <property type="match status" value="1"/>
</dbReference>